<gene>
    <name evidence="2" type="ORF">LCGC14_2998020</name>
</gene>
<comment type="caution">
    <text evidence="2">The sequence shown here is derived from an EMBL/GenBank/DDBJ whole genome shotgun (WGS) entry which is preliminary data.</text>
</comment>
<feature type="compositionally biased region" description="Basic and acidic residues" evidence="1">
    <location>
        <begin position="1"/>
        <end position="19"/>
    </location>
</feature>
<evidence type="ECO:0000256" key="1">
    <source>
        <dbReference type="SAM" id="MobiDB-lite"/>
    </source>
</evidence>
<protein>
    <submittedName>
        <fullName evidence="2">Uncharacterized protein</fullName>
    </submittedName>
</protein>
<sequence>TCTHDLARGASAEDLRDGDGPYPDQHPLLGAGWFRTLTIAAQNRQTDRAQI</sequence>
<proteinExistence type="predicted"/>
<accession>A0A0F8X1V4</accession>
<evidence type="ECO:0000313" key="2">
    <source>
        <dbReference type="EMBL" id="KKK63072.1"/>
    </source>
</evidence>
<feature type="region of interest" description="Disordered" evidence="1">
    <location>
        <begin position="1"/>
        <end position="23"/>
    </location>
</feature>
<reference evidence="2" key="1">
    <citation type="journal article" date="2015" name="Nature">
        <title>Complex archaea that bridge the gap between prokaryotes and eukaryotes.</title>
        <authorList>
            <person name="Spang A."/>
            <person name="Saw J.H."/>
            <person name="Jorgensen S.L."/>
            <person name="Zaremba-Niedzwiedzka K."/>
            <person name="Martijn J."/>
            <person name="Lind A.E."/>
            <person name="van Eijk R."/>
            <person name="Schleper C."/>
            <person name="Guy L."/>
            <person name="Ettema T.J."/>
        </authorList>
    </citation>
    <scope>NUCLEOTIDE SEQUENCE</scope>
</reference>
<feature type="non-terminal residue" evidence="2">
    <location>
        <position position="1"/>
    </location>
</feature>
<dbReference type="EMBL" id="LAZR01061690">
    <property type="protein sequence ID" value="KKK63072.1"/>
    <property type="molecule type" value="Genomic_DNA"/>
</dbReference>
<name>A0A0F8X1V4_9ZZZZ</name>
<organism evidence="2">
    <name type="scientific">marine sediment metagenome</name>
    <dbReference type="NCBI Taxonomy" id="412755"/>
    <lineage>
        <taxon>unclassified sequences</taxon>
        <taxon>metagenomes</taxon>
        <taxon>ecological metagenomes</taxon>
    </lineage>
</organism>
<dbReference type="AlphaFoldDB" id="A0A0F8X1V4"/>